<evidence type="ECO:0000313" key="6">
    <source>
        <dbReference type="EMBL" id="AJK46514.1"/>
    </source>
</evidence>
<dbReference type="InterPro" id="IPR050950">
    <property type="entry name" value="HTH-type_LysR_regulators"/>
</dbReference>
<dbReference type="PANTHER" id="PTHR30419">
    <property type="entry name" value="HTH-TYPE TRANSCRIPTIONAL REGULATOR YBHD"/>
    <property type="match status" value="1"/>
</dbReference>
<organism evidence="6 7">
    <name type="scientific">Burkholderia plantarii</name>
    <dbReference type="NCBI Taxonomy" id="41899"/>
    <lineage>
        <taxon>Bacteria</taxon>
        <taxon>Pseudomonadati</taxon>
        <taxon>Pseudomonadota</taxon>
        <taxon>Betaproteobacteria</taxon>
        <taxon>Burkholderiales</taxon>
        <taxon>Burkholderiaceae</taxon>
        <taxon>Burkholderia</taxon>
    </lineage>
</organism>
<dbReference type="CDD" id="cd08440">
    <property type="entry name" value="PBP2_LTTR_like_4"/>
    <property type="match status" value="1"/>
</dbReference>
<evidence type="ECO:0000256" key="4">
    <source>
        <dbReference type="ARBA" id="ARBA00023163"/>
    </source>
</evidence>
<dbReference type="SUPFAM" id="SSF46785">
    <property type="entry name" value="Winged helix' DNA-binding domain"/>
    <property type="match status" value="1"/>
</dbReference>
<dbReference type="PANTHER" id="PTHR30419:SF8">
    <property type="entry name" value="NITROGEN ASSIMILATION TRANSCRIPTIONAL ACTIVATOR-RELATED"/>
    <property type="match status" value="1"/>
</dbReference>
<dbReference type="InterPro" id="IPR000847">
    <property type="entry name" value="LysR_HTH_N"/>
</dbReference>
<dbReference type="AlphaFoldDB" id="A0A0B6RWG9"/>
<evidence type="ECO:0000256" key="2">
    <source>
        <dbReference type="ARBA" id="ARBA00023015"/>
    </source>
</evidence>
<keyword evidence="2" id="KW-0805">Transcription regulation</keyword>
<dbReference type="Gene3D" id="3.40.190.290">
    <property type="match status" value="1"/>
</dbReference>
<dbReference type="Proteomes" id="UP000031838">
    <property type="component" value="Chromosome 1"/>
</dbReference>
<protein>
    <submittedName>
        <fullName evidence="6">Transcriptional regulator, LysR family</fullName>
    </submittedName>
</protein>
<dbReference type="InterPro" id="IPR005119">
    <property type="entry name" value="LysR_subst-bd"/>
</dbReference>
<evidence type="ECO:0000256" key="1">
    <source>
        <dbReference type="ARBA" id="ARBA00009437"/>
    </source>
</evidence>
<name>A0A0B6RWG9_BURPL</name>
<reference evidence="6 7" key="2">
    <citation type="journal article" date="2016" name="Appl. Microbiol. Biotechnol.">
        <title>Mutations improving production and secretion of extracellular lipase by Burkholderia glumae PG1.</title>
        <authorList>
            <person name="Knapp A."/>
            <person name="Voget S."/>
            <person name="Gao R."/>
            <person name="Zaburannyi N."/>
            <person name="Krysciak D."/>
            <person name="Breuer M."/>
            <person name="Hauer B."/>
            <person name="Streit W.R."/>
            <person name="Muller R."/>
            <person name="Daniel R."/>
            <person name="Jaeger K.E."/>
        </authorList>
    </citation>
    <scope>NUCLEOTIDE SEQUENCE [LARGE SCALE GENOMIC DNA]</scope>
    <source>
        <strain evidence="6 7">PG1</strain>
    </source>
</reference>
<dbReference type="PROSITE" id="PS50931">
    <property type="entry name" value="HTH_LYSR"/>
    <property type="match status" value="1"/>
</dbReference>
<comment type="similarity">
    <text evidence="1">Belongs to the LysR transcriptional regulatory family.</text>
</comment>
<dbReference type="GO" id="GO:0003677">
    <property type="term" value="F:DNA binding"/>
    <property type="evidence" value="ECO:0007669"/>
    <property type="project" value="UniProtKB-KW"/>
</dbReference>
<dbReference type="Pfam" id="PF03466">
    <property type="entry name" value="LysR_substrate"/>
    <property type="match status" value="1"/>
</dbReference>
<gene>
    <name evidence="6" type="ORF">BGL_1c20050</name>
</gene>
<keyword evidence="7" id="KW-1185">Reference proteome</keyword>
<proteinExistence type="inferred from homology"/>
<keyword evidence="4" id="KW-0804">Transcription</keyword>
<dbReference type="Pfam" id="PF00126">
    <property type="entry name" value="HTH_1"/>
    <property type="match status" value="1"/>
</dbReference>
<dbReference type="FunFam" id="1.10.10.10:FF:000001">
    <property type="entry name" value="LysR family transcriptional regulator"/>
    <property type="match status" value="1"/>
</dbReference>
<accession>A0A0B6RWG9</accession>
<keyword evidence="3" id="KW-0238">DNA-binding</keyword>
<dbReference type="Gene3D" id="1.10.10.10">
    <property type="entry name" value="Winged helix-like DNA-binding domain superfamily/Winged helix DNA-binding domain"/>
    <property type="match status" value="1"/>
</dbReference>
<dbReference type="PRINTS" id="PR00039">
    <property type="entry name" value="HTHLYSR"/>
</dbReference>
<reference evidence="7" key="1">
    <citation type="submission" date="2011-03" db="EMBL/GenBank/DDBJ databases">
        <authorList>
            <person name="Voget S."/>
            <person name="Streit W.R."/>
            <person name="Jaeger K.E."/>
            <person name="Daniel R."/>
        </authorList>
    </citation>
    <scope>NUCLEOTIDE SEQUENCE [LARGE SCALE GENOMIC DNA]</scope>
    <source>
        <strain evidence="7">PG1</strain>
    </source>
</reference>
<dbReference type="InterPro" id="IPR036388">
    <property type="entry name" value="WH-like_DNA-bd_sf"/>
</dbReference>
<dbReference type="EMBL" id="CP002580">
    <property type="protein sequence ID" value="AJK46514.1"/>
    <property type="molecule type" value="Genomic_DNA"/>
</dbReference>
<dbReference type="KEGG" id="bgp:BGL_1c20050"/>
<sequence>MIAAITLRYGSDMDLNLRELRAFVTVAQAGNFTRAAARLHLSQPALTVQIRRLEQTVGARLFDRNSRSVALTQTGRELLPLLQRSLDDMERVLRDARALGDGTAGTVRLACLPTFAASVLPDLIREFRRQVPQARFEIRDGVASAVDALVRGEEVDLGLTGGERVDPALEVLHAGSDRLVVVCPRGHPLARRRRVTAADLAAHPLVLTARGTSVRAVVDTALAAPAGAGRLPEVACEPTYMMTAVAMVRGGLGVTILPASAREVLAEPELVTRPIADAAFARPVALVKRRGRTLPRIAEAFAAALVAHGLQGAVQPPKP</sequence>
<dbReference type="InterPro" id="IPR036390">
    <property type="entry name" value="WH_DNA-bd_sf"/>
</dbReference>
<feature type="domain" description="HTH lysR-type" evidence="5">
    <location>
        <begin position="15"/>
        <end position="72"/>
    </location>
</feature>
<dbReference type="GO" id="GO:0005829">
    <property type="term" value="C:cytosol"/>
    <property type="evidence" value="ECO:0007669"/>
    <property type="project" value="TreeGrafter"/>
</dbReference>
<evidence type="ECO:0000256" key="3">
    <source>
        <dbReference type="ARBA" id="ARBA00023125"/>
    </source>
</evidence>
<dbReference type="HOGENOM" id="CLU_039613_6_0_4"/>
<evidence type="ECO:0000313" key="7">
    <source>
        <dbReference type="Proteomes" id="UP000031838"/>
    </source>
</evidence>
<dbReference type="SUPFAM" id="SSF53850">
    <property type="entry name" value="Periplasmic binding protein-like II"/>
    <property type="match status" value="1"/>
</dbReference>
<dbReference type="GO" id="GO:0003700">
    <property type="term" value="F:DNA-binding transcription factor activity"/>
    <property type="evidence" value="ECO:0007669"/>
    <property type="project" value="InterPro"/>
</dbReference>
<evidence type="ECO:0000259" key="5">
    <source>
        <dbReference type="PROSITE" id="PS50931"/>
    </source>
</evidence>